<keyword evidence="3" id="KW-1185">Reference proteome</keyword>
<feature type="region of interest" description="Disordered" evidence="1">
    <location>
        <begin position="230"/>
        <end position="269"/>
    </location>
</feature>
<proteinExistence type="predicted"/>
<dbReference type="Proteomes" id="UP001596506">
    <property type="component" value="Unassembled WGS sequence"/>
</dbReference>
<dbReference type="EMBL" id="JBHTBD010000009">
    <property type="protein sequence ID" value="MFC7296279.1"/>
    <property type="molecule type" value="Genomic_DNA"/>
</dbReference>
<protein>
    <submittedName>
        <fullName evidence="2">PFL_4669 family integrating conjugative element protein</fullName>
    </submittedName>
</protein>
<dbReference type="Pfam" id="PF08900">
    <property type="entry name" value="AcaB"/>
    <property type="match status" value="1"/>
</dbReference>
<gene>
    <name evidence="2" type="ORF">ACFQQA_16290</name>
</gene>
<organism evidence="2 3">
    <name type="scientific">Marinobacter aromaticivorans</name>
    <dbReference type="NCBI Taxonomy" id="1494078"/>
    <lineage>
        <taxon>Bacteria</taxon>
        <taxon>Pseudomonadati</taxon>
        <taxon>Pseudomonadota</taxon>
        <taxon>Gammaproteobacteria</taxon>
        <taxon>Pseudomonadales</taxon>
        <taxon>Marinobacteraceae</taxon>
        <taxon>Marinobacter</taxon>
    </lineage>
</organism>
<accession>A0ABW2IYI5</accession>
<evidence type="ECO:0000313" key="3">
    <source>
        <dbReference type="Proteomes" id="UP001596506"/>
    </source>
</evidence>
<reference evidence="3" key="1">
    <citation type="journal article" date="2019" name="Int. J. Syst. Evol. Microbiol.">
        <title>The Global Catalogue of Microorganisms (GCM) 10K type strain sequencing project: providing services to taxonomists for standard genome sequencing and annotation.</title>
        <authorList>
            <consortium name="The Broad Institute Genomics Platform"/>
            <consortium name="The Broad Institute Genome Sequencing Center for Infectious Disease"/>
            <person name="Wu L."/>
            <person name="Ma J."/>
        </authorList>
    </citation>
    <scope>NUCLEOTIDE SEQUENCE [LARGE SCALE GENOMIC DNA]</scope>
    <source>
        <strain evidence="3">CCUG 60559</strain>
    </source>
</reference>
<evidence type="ECO:0000313" key="2">
    <source>
        <dbReference type="EMBL" id="MFC7296279.1"/>
    </source>
</evidence>
<name>A0ABW2IYI5_9GAMM</name>
<comment type="caution">
    <text evidence="2">The sequence shown here is derived from an EMBL/GenBank/DDBJ whole genome shotgun (WGS) entry which is preliminary data.</text>
</comment>
<dbReference type="NCBIfam" id="TIGR03761">
    <property type="entry name" value="ICE_PFL4669"/>
    <property type="match status" value="1"/>
</dbReference>
<sequence>MTDKTSKMASIAPTQDIEIELATRPALRLWQGREKTEKKHGILGLPGFCSRVRSLEQAIREDDPYADFHFAQIEEGIEHLSEDLDAELADIEEFIKENVPSAMRLPNVASKNPVVVPVRFASRLGFQLVYQLLKVDQIVLKILLASHIGLIETKTKFQTLARVEKRVRGVLHLVYKYRHTGVSRDDMAANNQRAQKAKELMGELEQGYLEGTTRSPNAPSLPQTRLNTLGADLSKSEKKAGSSKQVNADLESKLDSVLAKAEAEAETEA</sequence>
<dbReference type="InterPro" id="IPR014996">
    <property type="entry name" value="AcaB"/>
</dbReference>
<evidence type="ECO:0000256" key="1">
    <source>
        <dbReference type="SAM" id="MobiDB-lite"/>
    </source>
</evidence>
<dbReference type="RefSeq" id="WP_100689771.1">
    <property type="nucleotide sequence ID" value="NZ_JBHTBD010000009.1"/>
</dbReference>